<evidence type="ECO:0000256" key="2">
    <source>
        <dbReference type="ARBA" id="ARBA00007708"/>
    </source>
</evidence>
<comment type="subcellular location">
    <subcellularLocation>
        <location evidence="1">Membrane</location>
        <topology evidence="1">Peripheral membrane protein</topology>
    </subcellularLocation>
</comment>
<sequence length="215" mass="23205">MLLCNFPQRSERSAPVLTPPQTQPLSSYPPNVRDYDRQDAAESSAESEFPTLSLTEMQNARGIMDVLAEMLNALDLGNKEGLRQEVIVDLVEQCRTYKQRVVHILSTSSTDASSVPFKQLLLPAPLATNGSTPAAAVNPKLDLLSGDDYSSPKADGNNPSDSVNVQSFGLAGQTNPLTPQIQQQQNFYANRISGSFHSNNTASGESHNSVAMTPV</sequence>
<dbReference type="Proteomes" id="UP000187203">
    <property type="component" value="Unassembled WGS sequence"/>
</dbReference>
<dbReference type="InterPro" id="IPR044836">
    <property type="entry name" value="TOL_plant"/>
</dbReference>
<keyword evidence="3" id="KW-0472">Membrane</keyword>
<keyword evidence="7" id="KW-1185">Reference proteome</keyword>
<dbReference type="STRING" id="93759.A0A1R3K0D2"/>
<dbReference type="GO" id="GO:0016020">
    <property type="term" value="C:membrane"/>
    <property type="evidence" value="ECO:0007669"/>
    <property type="project" value="UniProtKB-SubCell"/>
</dbReference>
<name>A0A1R3K0D2_9ROSI</name>
<feature type="region of interest" description="Disordered" evidence="4">
    <location>
        <begin position="146"/>
        <end position="166"/>
    </location>
</feature>
<comment type="similarity">
    <text evidence="2">Belongs to the TOM1 family.</text>
</comment>
<dbReference type="GO" id="GO:0035091">
    <property type="term" value="F:phosphatidylinositol binding"/>
    <property type="evidence" value="ECO:0007669"/>
    <property type="project" value="InterPro"/>
</dbReference>
<dbReference type="PANTHER" id="PTHR45898:SF4">
    <property type="entry name" value="TARGET OF MYB PROTEIN 1"/>
    <property type="match status" value="1"/>
</dbReference>
<dbReference type="Gene3D" id="1.20.58.160">
    <property type="match status" value="1"/>
</dbReference>
<evidence type="ECO:0000256" key="1">
    <source>
        <dbReference type="ARBA" id="ARBA00004170"/>
    </source>
</evidence>
<accession>A0A1R3K0D2</accession>
<dbReference type="GO" id="GO:0043130">
    <property type="term" value="F:ubiquitin binding"/>
    <property type="evidence" value="ECO:0007669"/>
    <property type="project" value="InterPro"/>
</dbReference>
<dbReference type="GO" id="GO:0043328">
    <property type="term" value="P:protein transport to vacuole involved in ubiquitin-dependent protein catabolic process via the multivesicular body sorting pathway"/>
    <property type="evidence" value="ECO:0007669"/>
    <property type="project" value="InterPro"/>
</dbReference>
<proteinExistence type="inferred from homology"/>
<organism evidence="6 7">
    <name type="scientific">Corchorus olitorius</name>
    <dbReference type="NCBI Taxonomy" id="93759"/>
    <lineage>
        <taxon>Eukaryota</taxon>
        <taxon>Viridiplantae</taxon>
        <taxon>Streptophyta</taxon>
        <taxon>Embryophyta</taxon>
        <taxon>Tracheophyta</taxon>
        <taxon>Spermatophyta</taxon>
        <taxon>Magnoliopsida</taxon>
        <taxon>eudicotyledons</taxon>
        <taxon>Gunneridae</taxon>
        <taxon>Pentapetalae</taxon>
        <taxon>rosids</taxon>
        <taxon>malvids</taxon>
        <taxon>Malvales</taxon>
        <taxon>Malvaceae</taxon>
        <taxon>Grewioideae</taxon>
        <taxon>Apeibeae</taxon>
        <taxon>Corchorus</taxon>
    </lineage>
</organism>
<dbReference type="OrthoDB" id="2018246at2759"/>
<reference evidence="7" key="1">
    <citation type="submission" date="2013-09" db="EMBL/GenBank/DDBJ databases">
        <title>Corchorus olitorius genome sequencing.</title>
        <authorList>
            <person name="Alam M."/>
            <person name="Haque M.S."/>
            <person name="Islam M.S."/>
            <person name="Emdad E.M."/>
            <person name="Islam M.M."/>
            <person name="Ahmed B."/>
            <person name="Halim A."/>
            <person name="Hossen Q.M.M."/>
            <person name="Hossain M.Z."/>
            <person name="Ahmed R."/>
            <person name="Khan M.M."/>
            <person name="Islam R."/>
            <person name="Rashid M.M."/>
            <person name="Khan S.A."/>
            <person name="Rahman M.S."/>
            <person name="Alam M."/>
            <person name="Yahiya A.S."/>
            <person name="Khan M.S."/>
            <person name="Azam M.S."/>
            <person name="Haque T."/>
            <person name="Lashkar M.Z.H."/>
            <person name="Akhand A.I."/>
            <person name="Morshed G."/>
            <person name="Roy S."/>
            <person name="Uddin K.S."/>
            <person name="Rabeya T."/>
            <person name="Hossain A.S."/>
            <person name="Chowdhury A."/>
            <person name="Snigdha A.R."/>
            <person name="Mortoza M.S."/>
            <person name="Matin S.A."/>
            <person name="Hoque S.M.E."/>
            <person name="Islam M.K."/>
            <person name="Roy D.K."/>
            <person name="Haider R."/>
            <person name="Moosa M.M."/>
            <person name="Elias S.M."/>
            <person name="Hasan A.M."/>
            <person name="Jahan S."/>
            <person name="Shafiuddin M."/>
            <person name="Mahmood N."/>
            <person name="Shommy N.S."/>
        </authorList>
    </citation>
    <scope>NUCLEOTIDE SEQUENCE [LARGE SCALE GENOMIC DNA]</scope>
    <source>
        <strain evidence="7">cv. O-4</strain>
    </source>
</reference>
<protein>
    <submittedName>
        <fullName evidence="6">ENTH/VHS/GAT family protein</fullName>
    </submittedName>
</protein>
<evidence type="ECO:0000313" key="7">
    <source>
        <dbReference type="Proteomes" id="UP000187203"/>
    </source>
</evidence>
<dbReference type="InterPro" id="IPR004152">
    <property type="entry name" value="GAT_dom"/>
</dbReference>
<comment type="caution">
    <text evidence="6">The sequence shown here is derived from an EMBL/GenBank/DDBJ whole genome shotgun (WGS) entry which is preliminary data.</text>
</comment>
<dbReference type="GO" id="GO:0005737">
    <property type="term" value="C:cytoplasm"/>
    <property type="evidence" value="ECO:0007669"/>
    <property type="project" value="UniProtKB-ARBA"/>
</dbReference>
<dbReference type="PROSITE" id="PS50909">
    <property type="entry name" value="GAT"/>
    <property type="match status" value="1"/>
</dbReference>
<dbReference type="PANTHER" id="PTHR45898">
    <property type="entry name" value="TOM1-LIKE PROTEIN"/>
    <property type="match status" value="1"/>
</dbReference>
<feature type="compositionally biased region" description="Polar residues" evidence="4">
    <location>
        <begin position="157"/>
        <end position="166"/>
    </location>
</feature>
<dbReference type="AlphaFoldDB" id="A0A1R3K0D2"/>
<gene>
    <name evidence="6" type="ORF">COLO4_12631</name>
</gene>
<evidence type="ECO:0000256" key="4">
    <source>
        <dbReference type="SAM" id="MobiDB-lite"/>
    </source>
</evidence>
<feature type="region of interest" description="Disordered" evidence="4">
    <location>
        <begin position="1"/>
        <end position="48"/>
    </location>
</feature>
<dbReference type="SUPFAM" id="SSF89009">
    <property type="entry name" value="GAT-like domain"/>
    <property type="match status" value="1"/>
</dbReference>
<evidence type="ECO:0000256" key="3">
    <source>
        <dbReference type="ARBA" id="ARBA00023136"/>
    </source>
</evidence>
<feature type="domain" description="GAT" evidence="5">
    <location>
        <begin position="48"/>
        <end position="138"/>
    </location>
</feature>
<evidence type="ECO:0000259" key="5">
    <source>
        <dbReference type="PROSITE" id="PS50909"/>
    </source>
</evidence>
<dbReference type="InterPro" id="IPR038425">
    <property type="entry name" value="GAT_sf"/>
</dbReference>
<evidence type="ECO:0000313" key="6">
    <source>
        <dbReference type="EMBL" id="OMP00534.1"/>
    </source>
</evidence>
<dbReference type="EMBL" id="AWUE01014934">
    <property type="protein sequence ID" value="OMP00534.1"/>
    <property type="molecule type" value="Genomic_DNA"/>
</dbReference>